<feature type="domain" description="Ig-like" evidence="4">
    <location>
        <begin position="210"/>
        <end position="302"/>
    </location>
</feature>
<dbReference type="InterPro" id="IPR013783">
    <property type="entry name" value="Ig-like_fold"/>
</dbReference>
<keyword evidence="3" id="KW-0732">Signal</keyword>
<dbReference type="InterPro" id="IPR003598">
    <property type="entry name" value="Ig_sub2"/>
</dbReference>
<dbReference type="SMART" id="SM00408">
    <property type="entry name" value="IGc2"/>
    <property type="match status" value="3"/>
</dbReference>
<reference evidence="6" key="1">
    <citation type="submission" date="2025-08" db="UniProtKB">
        <authorList>
            <consortium name="RefSeq"/>
        </authorList>
    </citation>
    <scope>IDENTIFICATION</scope>
</reference>
<name>A0A9W2Z881_BIOGL</name>
<keyword evidence="2" id="KW-0812">Transmembrane</keyword>
<dbReference type="Pfam" id="PF00047">
    <property type="entry name" value="ig"/>
    <property type="match status" value="1"/>
</dbReference>
<evidence type="ECO:0000256" key="1">
    <source>
        <dbReference type="SAM" id="MobiDB-lite"/>
    </source>
</evidence>
<dbReference type="Pfam" id="PF13927">
    <property type="entry name" value="Ig_3"/>
    <property type="match status" value="1"/>
</dbReference>
<dbReference type="Proteomes" id="UP001165740">
    <property type="component" value="Chromosome 1"/>
</dbReference>
<dbReference type="OMA" id="RNDVHQN"/>
<organism evidence="5 6">
    <name type="scientific">Biomphalaria glabrata</name>
    <name type="common">Bloodfluke planorb</name>
    <name type="synonym">Freshwater snail</name>
    <dbReference type="NCBI Taxonomy" id="6526"/>
    <lineage>
        <taxon>Eukaryota</taxon>
        <taxon>Metazoa</taxon>
        <taxon>Spiralia</taxon>
        <taxon>Lophotrochozoa</taxon>
        <taxon>Mollusca</taxon>
        <taxon>Gastropoda</taxon>
        <taxon>Heterobranchia</taxon>
        <taxon>Euthyneura</taxon>
        <taxon>Panpulmonata</taxon>
        <taxon>Hygrophila</taxon>
        <taxon>Lymnaeoidea</taxon>
        <taxon>Planorbidae</taxon>
        <taxon>Biomphalaria</taxon>
    </lineage>
</organism>
<evidence type="ECO:0000313" key="6">
    <source>
        <dbReference type="RefSeq" id="XP_055871305.1"/>
    </source>
</evidence>
<sequence>MALYFELFVVILGLSLIHGETVNSIVIYPKEETLLYRNGTMVVLSCQVRSKENGTELKWEGSVVMSTINSLNVDPETKDELLTNNLTITSFKSVNSGVYTCKHVNRNAVLSQASRTLKLVTETKEGFTFNEANKTESANLSCNINLPNVKNVTWIKNNIDLSDKSHYIEENNTLTIKNPERKHAGTYIARFFIEGSSDHYDCEVDFTAPPHVDDFEKAKNLIQDDNMELQCKVQGFPHAVVTWYKDDIELNVTEGGRVTLMPLNGYKNAHLKIKSVEFSDAGEYECKAYSAYFDVSSSKKVTVRVKDKLAALWPFLGIVGEVIILCTIIFIYEKRRNKRAEQEEINAQEADDAISDKKDGLRHRNTTSNNPTA</sequence>
<gene>
    <name evidence="6" type="primary">LOC106078664</name>
</gene>
<dbReference type="InterPro" id="IPR007110">
    <property type="entry name" value="Ig-like_dom"/>
</dbReference>
<evidence type="ECO:0000259" key="4">
    <source>
        <dbReference type="PROSITE" id="PS50835"/>
    </source>
</evidence>
<accession>A0A9W2Z881</accession>
<feature type="domain" description="Ig-like" evidence="4">
    <location>
        <begin position="29"/>
        <end position="118"/>
    </location>
</feature>
<dbReference type="RefSeq" id="XP_055871305.1">
    <property type="nucleotide sequence ID" value="XM_056015330.1"/>
</dbReference>
<keyword evidence="2" id="KW-1133">Transmembrane helix</keyword>
<dbReference type="PROSITE" id="PS50835">
    <property type="entry name" value="IG_LIKE"/>
    <property type="match status" value="3"/>
</dbReference>
<dbReference type="InterPro" id="IPR036179">
    <property type="entry name" value="Ig-like_dom_sf"/>
</dbReference>
<evidence type="ECO:0000256" key="3">
    <source>
        <dbReference type="SAM" id="SignalP"/>
    </source>
</evidence>
<feature type="compositionally biased region" description="Acidic residues" evidence="1">
    <location>
        <begin position="343"/>
        <end position="353"/>
    </location>
</feature>
<feature type="transmembrane region" description="Helical" evidence="2">
    <location>
        <begin position="311"/>
        <end position="332"/>
    </location>
</feature>
<evidence type="ECO:0000256" key="2">
    <source>
        <dbReference type="SAM" id="Phobius"/>
    </source>
</evidence>
<keyword evidence="2" id="KW-0472">Membrane</keyword>
<dbReference type="SMART" id="SM00409">
    <property type="entry name" value="IG"/>
    <property type="match status" value="3"/>
</dbReference>
<feature type="region of interest" description="Disordered" evidence="1">
    <location>
        <begin position="341"/>
        <end position="373"/>
    </location>
</feature>
<dbReference type="CDD" id="cd00096">
    <property type="entry name" value="Ig"/>
    <property type="match status" value="2"/>
</dbReference>
<dbReference type="GeneID" id="106078664"/>
<dbReference type="InterPro" id="IPR013151">
    <property type="entry name" value="Immunoglobulin_dom"/>
</dbReference>
<evidence type="ECO:0000313" key="5">
    <source>
        <dbReference type="Proteomes" id="UP001165740"/>
    </source>
</evidence>
<dbReference type="OrthoDB" id="5970915at2759"/>
<dbReference type="PANTHER" id="PTHR46013">
    <property type="entry name" value="VASCULAR CELL ADHESION MOLECULE 1"/>
    <property type="match status" value="1"/>
</dbReference>
<dbReference type="InterPro" id="IPR013098">
    <property type="entry name" value="Ig_I-set"/>
</dbReference>
<dbReference type="SUPFAM" id="SSF48726">
    <property type="entry name" value="Immunoglobulin"/>
    <property type="match status" value="3"/>
</dbReference>
<feature type="chain" id="PRO_5040807849" evidence="3">
    <location>
        <begin position="20"/>
        <end position="373"/>
    </location>
</feature>
<feature type="domain" description="Ig-like" evidence="4">
    <location>
        <begin position="136"/>
        <end position="187"/>
    </location>
</feature>
<protein>
    <submittedName>
        <fullName evidence="6">Basigin-like isoform X1</fullName>
    </submittedName>
</protein>
<dbReference type="Pfam" id="PF07679">
    <property type="entry name" value="I-set"/>
    <property type="match status" value="1"/>
</dbReference>
<dbReference type="PANTHER" id="PTHR46013:SF7">
    <property type="entry name" value="IG-LIKE DOMAIN-CONTAINING PROTEIN"/>
    <property type="match status" value="1"/>
</dbReference>
<dbReference type="InterPro" id="IPR003599">
    <property type="entry name" value="Ig_sub"/>
</dbReference>
<keyword evidence="5" id="KW-1185">Reference proteome</keyword>
<proteinExistence type="predicted"/>
<dbReference type="Gene3D" id="2.60.40.10">
    <property type="entry name" value="Immunoglobulins"/>
    <property type="match status" value="3"/>
</dbReference>
<feature type="signal peptide" evidence="3">
    <location>
        <begin position="1"/>
        <end position="19"/>
    </location>
</feature>
<dbReference type="AlphaFoldDB" id="A0A9W2Z881"/>